<dbReference type="PANTHER" id="PTHR18868:SF38">
    <property type="entry name" value="OS01G0776500 PROTEIN"/>
    <property type="match status" value="1"/>
</dbReference>
<dbReference type="SUPFAM" id="SSF50494">
    <property type="entry name" value="Trypsin-like serine proteases"/>
    <property type="match status" value="1"/>
</dbReference>
<evidence type="ECO:0000313" key="1">
    <source>
        <dbReference type="EnsemblPlants" id="OPUNC01G31880.1"/>
    </source>
</evidence>
<organism evidence="1">
    <name type="scientific">Oryza punctata</name>
    <name type="common">Red rice</name>
    <dbReference type="NCBI Taxonomy" id="4537"/>
    <lineage>
        <taxon>Eukaryota</taxon>
        <taxon>Viridiplantae</taxon>
        <taxon>Streptophyta</taxon>
        <taxon>Embryophyta</taxon>
        <taxon>Tracheophyta</taxon>
        <taxon>Spermatophyta</taxon>
        <taxon>Magnoliopsida</taxon>
        <taxon>Liliopsida</taxon>
        <taxon>Poales</taxon>
        <taxon>Poaceae</taxon>
        <taxon>BOP clade</taxon>
        <taxon>Oryzoideae</taxon>
        <taxon>Oryzeae</taxon>
        <taxon>Oryzinae</taxon>
        <taxon>Oryza</taxon>
    </lineage>
</organism>
<proteinExistence type="predicted"/>
<dbReference type="STRING" id="4537.A0A0E0JPF1"/>
<dbReference type="eggNOG" id="KOG1765">
    <property type="taxonomic scope" value="Eukaryota"/>
</dbReference>
<keyword evidence="2" id="KW-1185">Reference proteome</keyword>
<dbReference type="OMA" id="WTIETGN"/>
<dbReference type="AlphaFoldDB" id="A0A0E0JPF1"/>
<dbReference type="Pfam" id="PF13365">
    <property type="entry name" value="Trypsin_2"/>
    <property type="match status" value="1"/>
</dbReference>
<dbReference type="PANTHER" id="PTHR18868">
    <property type="entry name" value="OS07G0665300 PROTEIN-RELATED"/>
    <property type="match status" value="1"/>
</dbReference>
<evidence type="ECO:0000313" key="2">
    <source>
        <dbReference type="Proteomes" id="UP000026962"/>
    </source>
</evidence>
<name>A0A0E0JPF1_ORYPU</name>
<sequence>MVVLNDIEVLLPNKKRTERTLQHCNLHYNVAIVSVKDFRALCPANLHHEQENECYNVLAVGRCFESDILMAASGQLVGWSGTLDCRMLRYASCKITKAGIGGPLLDFDRRYVGINFDDIVGTPYLSWTVILHVLSRFNEERTINKVGNGDTSSGVLDWTMTGDRSVRPNSWPVPKPFWCHPDDLPRNKDDSETRTRRKYGHFNGQKFKYMC</sequence>
<reference evidence="1" key="1">
    <citation type="submission" date="2015-04" db="UniProtKB">
        <authorList>
            <consortium name="EnsemblPlants"/>
        </authorList>
    </citation>
    <scope>IDENTIFICATION</scope>
</reference>
<protein>
    <submittedName>
        <fullName evidence="1">Uncharacterized protein</fullName>
    </submittedName>
</protein>
<dbReference type="Proteomes" id="UP000026962">
    <property type="component" value="Chromosome 1"/>
</dbReference>
<dbReference type="Gramene" id="OPUNC01G31880.1">
    <property type="protein sequence ID" value="OPUNC01G31880.1"/>
    <property type="gene ID" value="OPUNC01G31880"/>
</dbReference>
<accession>A0A0E0JPF1</accession>
<reference evidence="1" key="2">
    <citation type="submission" date="2018-05" db="EMBL/GenBank/DDBJ databases">
        <title>OpunRS2 (Oryza punctata Reference Sequence Version 2).</title>
        <authorList>
            <person name="Zhang J."/>
            <person name="Kudrna D."/>
            <person name="Lee S."/>
            <person name="Talag J."/>
            <person name="Welchert J."/>
            <person name="Wing R.A."/>
        </authorList>
    </citation>
    <scope>NUCLEOTIDE SEQUENCE [LARGE SCALE GENOMIC DNA]</scope>
</reference>
<dbReference type="InterPro" id="IPR009003">
    <property type="entry name" value="Peptidase_S1_PA"/>
</dbReference>
<dbReference type="HOGENOM" id="CLU_126358_0_0_1"/>
<dbReference type="EnsemblPlants" id="OPUNC01G31880.1">
    <property type="protein sequence ID" value="OPUNC01G31880.1"/>
    <property type="gene ID" value="OPUNC01G31880"/>
</dbReference>